<evidence type="ECO:0000313" key="2">
    <source>
        <dbReference type="Proteomes" id="UP000046155"/>
    </source>
</evidence>
<evidence type="ECO:0000313" key="1">
    <source>
        <dbReference type="EMBL" id="CEO89211.1"/>
    </source>
</evidence>
<proteinExistence type="predicted"/>
<accession>A0A0B7MML9</accession>
<dbReference type="Proteomes" id="UP000046155">
    <property type="component" value="Unassembled WGS sequence"/>
</dbReference>
<sequence length="460" mass="52660">MDEFFLQARSLLFQGEYKISAEVYQRLFDVLELGEEPGHLPGDPDCVNMLKVDIDEQVVLFLMSIYMNSAPTERLALLYESIKRYRDLFGDVTLKNIVDAADTLLPDFDIFLADLIGFLKNQSPMIDSELLREAIALEGGVPAISEFARQYADKYPKAYVDWITALEKNGDTDSVIQVAREGLSRIPRDFKVRAEVAEAISRIGEKLHDNALRLEGYRECFYSRPSIQCLLDLYIVAIENDCFDEVRNEVEQRVAELYRDRMPVTIYPNSEQQSSSVSVNVFFNALLLSGRYEKVFHMCKGKDPLGWSTGDNPKPLLITFMMMVLSDEGRHAKMLNSQWEEAIGIGYGMSKAYIEKYRKVFTFIKKEYIKLDNEQEEFYLKWCRDEIGRRVDAIVSNQHRGSYHKAAGLLVAMAETLADRGEKQDGMGFIEKYKNKYSRHTAFKREVACAVQASGLSVRA</sequence>
<dbReference type="RefSeq" id="WP_198142345.1">
    <property type="nucleotide sequence ID" value="NZ_CDRZ01000239.1"/>
</dbReference>
<reference evidence="2" key="1">
    <citation type="submission" date="2015-01" db="EMBL/GenBank/DDBJ databases">
        <authorList>
            <person name="Manzoor Shahid"/>
            <person name="Zubair Saima"/>
        </authorList>
    </citation>
    <scope>NUCLEOTIDE SEQUENCE [LARGE SCALE GENOMIC DNA]</scope>
    <source>
        <strain evidence="2">Sp3</strain>
    </source>
</reference>
<dbReference type="AlphaFoldDB" id="A0A0B7MML9"/>
<organism evidence="1 2">
    <name type="scientific">Syntrophaceticus schinkii</name>
    <dbReference type="NCBI Taxonomy" id="499207"/>
    <lineage>
        <taxon>Bacteria</taxon>
        <taxon>Bacillati</taxon>
        <taxon>Bacillota</taxon>
        <taxon>Clostridia</taxon>
        <taxon>Thermoanaerobacterales</taxon>
        <taxon>Thermoanaerobacterales Family III. Incertae Sedis</taxon>
        <taxon>Syntrophaceticus</taxon>
    </lineage>
</organism>
<keyword evidence="2" id="KW-1185">Reference proteome</keyword>
<gene>
    <name evidence="1" type="ORF">SSCH_420003</name>
</gene>
<dbReference type="EMBL" id="CDRZ01000239">
    <property type="protein sequence ID" value="CEO89211.1"/>
    <property type="molecule type" value="Genomic_DNA"/>
</dbReference>
<protein>
    <submittedName>
        <fullName evidence="1">Uncharacterized protein</fullName>
    </submittedName>
</protein>
<name>A0A0B7MML9_9FIRM</name>